<evidence type="ECO:0000256" key="2">
    <source>
        <dbReference type="SAM" id="MobiDB-lite"/>
    </source>
</evidence>
<dbReference type="InterPro" id="IPR025392">
    <property type="entry name" value="DUF4124"/>
</dbReference>
<name>A0A2G6E8D4_9BACT</name>
<protein>
    <recommendedName>
        <fullName evidence="3">DUF4124 domain-containing protein</fullName>
    </recommendedName>
</protein>
<dbReference type="Pfam" id="PF13511">
    <property type="entry name" value="DUF4124"/>
    <property type="match status" value="1"/>
</dbReference>
<feature type="domain" description="DUF4124" evidence="3">
    <location>
        <begin position="26"/>
        <end position="58"/>
    </location>
</feature>
<evidence type="ECO:0000313" key="4">
    <source>
        <dbReference type="EMBL" id="PID58356.1"/>
    </source>
</evidence>
<organism evidence="4 5">
    <name type="scientific">candidate division KSB3 bacterium</name>
    <dbReference type="NCBI Taxonomy" id="2044937"/>
    <lineage>
        <taxon>Bacteria</taxon>
        <taxon>candidate division KSB3</taxon>
    </lineage>
</organism>
<dbReference type="Proteomes" id="UP000229740">
    <property type="component" value="Unassembled WGS sequence"/>
</dbReference>
<comment type="caution">
    <text evidence="4">The sequence shown here is derived from an EMBL/GenBank/DDBJ whole genome shotgun (WGS) entry which is preliminary data.</text>
</comment>
<reference evidence="4 5" key="1">
    <citation type="submission" date="2017-10" db="EMBL/GenBank/DDBJ databases">
        <title>Novel microbial diversity and functional potential in the marine mammal oral microbiome.</title>
        <authorList>
            <person name="Dudek N.K."/>
            <person name="Sun C.L."/>
            <person name="Burstein D."/>
            <person name="Kantor R.S."/>
            <person name="Aliaga Goltsman D.S."/>
            <person name="Bik E.M."/>
            <person name="Thomas B.C."/>
            <person name="Banfield J.F."/>
            <person name="Relman D.A."/>
        </authorList>
    </citation>
    <scope>NUCLEOTIDE SEQUENCE [LARGE SCALE GENOMIC DNA]</scope>
    <source>
        <strain evidence="4">DOLZORAL124_49_17</strain>
    </source>
</reference>
<evidence type="ECO:0000259" key="3">
    <source>
        <dbReference type="Pfam" id="PF13511"/>
    </source>
</evidence>
<feature type="region of interest" description="Disordered" evidence="2">
    <location>
        <begin position="489"/>
        <end position="510"/>
    </location>
</feature>
<feature type="coiled-coil region" evidence="1">
    <location>
        <begin position="136"/>
        <end position="191"/>
    </location>
</feature>
<dbReference type="EMBL" id="PDPS01000023">
    <property type="protein sequence ID" value="PID58356.1"/>
    <property type="molecule type" value="Genomic_DNA"/>
</dbReference>
<proteinExistence type="predicted"/>
<gene>
    <name evidence="4" type="ORF">CSB45_04620</name>
</gene>
<feature type="coiled-coil region" evidence="1">
    <location>
        <begin position="322"/>
        <end position="367"/>
    </location>
</feature>
<keyword evidence="1" id="KW-0175">Coiled coil</keyword>
<dbReference type="AlphaFoldDB" id="A0A2G6E8D4"/>
<accession>A0A2G6E8D4</accession>
<sequence>MRQQDLTRVQSHVVSKMFLRLLVCLCMLLAAISPSQAEIYRWKDESGVIHYSNALPASGISEVLDVIPTHRIPIVEDADGQVYYLNLPGSELTQDMAFQDVLDQLRLPDDILDELMEEAAAAKLKAEHPSTVAFRLTELEEALEREMTKRLEWEQEYLRSQSRSKELQLRNEQLQLALGALEARIDSIQKALALSDRHASAMKEPQRRLGKLERQVDALHTVLTKQDSTQQFGQLSRKIVQLQAFLTKASRQSQEDAAELSSTLDSVKAEQGLLLASLSGRVDTLATGLERVQQQSLAEKFDLLSREMQRLKASLPSKRDNTGQLQARLEKLEAAHEQQIKNLERKLQSLETRKRTEAAQVDALAERVAAFGQQSQDETVHVKLAGPESSMAALTDAAGPDAQSISTLTAISADQSDQLRQQQMQIALLRHELEQLKRHSVPQKTGHDKADGELSGKGKITVVERQYRRGGHKVSSFWRVCKKIMGQSRKAYAGHKAEAGKTSHDSRSPH</sequence>
<feature type="compositionally biased region" description="Basic and acidic residues" evidence="2">
    <location>
        <begin position="495"/>
        <end position="510"/>
    </location>
</feature>
<evidence type="ECO:0000256" key="1">
    <source>
        <dbReference type="SAM" id="Coils"/>
    </source>
</evidence>
<evidence type="ECO:0000313" key="5">
    <source>
        <dbReference type="Proteomes" id="UP000229740"/>
    </source>
</evidence>